<dbReference type="Proteomes" id="UP000000437">
    <property type="component" value="Chromosome 1"/>
</dbReference>
<keyword evidence="1" id="KW-1185">Reference proteome</keyword>
<gene>
    <name evidence="2" type="primary">tmem154</name>
    <name evidence="2" type="synonym">fc06h06</name>
    <name evidence="2" type="synonym">wu:fc06h06</name>
    <name evidence="2" type="synonym">zgc:193686</name>
</gene>
<reference evidence="2" key="1">
    <citation type="submission" date="2025-08" db="UniProtKB">
        <authorList>
            <consortium name="RefSeq"/>
        </authorList>
    </citation>
    <scope>IDENTIFICATION</scope>
    <source>
        <strain evidence="2">Tuebingen</strain>
        <tissue evidence="2">Fibroblasts and whole tissue</tissue>
    </source>
</reference>
<protein>
    <submittedName>
        <fullName evidence="2">Transmembrane protein 154 isoform X2</fullName>
    </submittedName>
</protein>
<keyword evidence="2" id="KW-0472">Membrane</keyword>
<accession>A0AC58GJE5</accession>
<dbReference type="RefSeq" id="XP_073769810.1">
    <property type="nucleotide sequence ID" value="XM_073913709.1"/>
</dbReference>
<organism evidence="1 2">
    <name type="scientific">Danio rerio</name>
    <name type="common">Zebrafish</name>
    <name type="synonym">Brachydanio rerio</name>
    <dbReference type="NCBI Taxonomy" id="7955"/>
    <lineage>
        <taxon>Eukaryota</taxon>
        <taxon>Metazoa</taxon>
        <taxon>Chordata</taxon>
        <taxon>Craniata</taxon>
        <taxon>Vertebrata</taxon>
        <taxon>Euteleostomi</taxon>
        <taxon>Actinopterygii</taxon>
        <taxon>Neopterygii</taxon>
        <taxon>Teleostei</taxon>
        <taxon>Ostariophysi</taxon>
        <taxon>Cypriniformes</taxon>
        <taxon>Danionidae</taxon>
        <taxon>Danioninae</taxon>
        <taxon>Danio</taxon>
    </lineage>
</organism>
<evidence type="ECO:0000313" key="2">
    <source>
        <dbReference type="RefSeq" id="XP_073769810.1"/>
    </source>
</evidence>
<proteinExistence type="predicted"/>
<sequence>MNLILFLLLGLTACWTGLVQSEESPEITEEELVVVTTKAEVQDKENNGDVAGSGYGMSQTTSDLGSIQNNTKEDAYLDDDDHEKVPMPMFEDDIPSVMELEMEDLENWMAKDGGKKVDTGQI</sequence>
<keyword evidence="2" id="KW-0812">Transmembrane</keyword>
<evidence type="ECO:0000313" key="1">
    <source>
        <dbReference type="Proteomes" id="UP000000437"/>
    </source>
</evidence>
<name>A0AC58GJE5_DANRE</name>